<dbReference type="Proteomes" id="UP000780801">
    <property type="component" value="Unassembled WGS sequence"/>
</dbReference>
<name>A0A9P6KFU8_9FUNG</name>
<protein>
    <recommendedName>
        <fullName evidence="3">Proteasome assembly chaperone 2</fullName>
    </recommendedName>
</protein>
<gene>
    <name evidence="1" type="ORF">BGW38_010182</name>
</gene>
<reference evidence="1" key="1">
    <citation type="journal article" date="2020" name="Fungal Divers.">
        <title>Resolving the Mortierellaceae phylogeny through synthesis of multi-gene phylogenetics and phylogenomics.</title>
        <authorList>
            <person name="Vandepol N."/>
            <person name="Liber J."/>
            <person name="Desiro A."/>
            <person name="Na H."/>
            <person name="Kennedy M."/>
            <person name="Barry K."/>
            <person name="Grigoriev I.V."/>
            <person name="Miller A.N."/>
            <person name="O'Donnell K."/>
            <person name="Stajich J.E."/>
            <person name="Bonito G."/>
        </authorList>
    </citation>
    <scope>NUCLEOTIDE SEQUENCE</scope>
    <source>
        <strain evidence="1">KOD1015</strain>
    </source>
</reference>
<organism evidence="1 2">
    <name type="scientific">Lunasporangiospora selenospora</name>
    <dbReference type="NCBI Taxonomy" id="979761"/>
    <lineage>
        <taxon>Eukaryota</taxon>
        <taxon>Fungi</taxon>
        <taxon>Fungi incertae sedis</taxon>
        <taxon>Mucoromycota</taxon>
        <taxon>Mortierellomycotina</taxon>
        <taxon>Mortierellomycetes</taxon>
        <taxon>Mortierellales</taxon>
        <taxon>Mortierellaceae</taxon>
        <taxon>Lunasporangiospora</taxon>
    </lineage>
</organism>
<dbReference type="AlphaFoldDB" id="A0A9P6KFU8"/>
<evidence type="ECO:0008006" key="3">
    <source>
        <dbReference type="Google" id="ProtNLM"/>
    </source>
</evidence>
<accession>A0A9P6KFU8</accession>
<evidence type="ECO:0000313" key="2">
    <source>
        <dbReference type="Proteomes" id="UP000780801"/>
    </source>
</evidence>
<evidence type="ECO:0000313" key="1">
    <source>
        <dbReference type="EMBL" id="KAF9583135.1"/>
    </source>
</evidence>
<sequence length="242" mass="25230">MEVETTSTIPRFASTLLIAFPDVLMAGPRILLSADTQGTPSNTETSIAAWSHYCTPVSKKKSASPPTTDTTGKILYSAGHLGASDVSIGLLTVLVAPPTTEQASNLCEAIVSQAKASGTSQIILVASSNVTPTTATGLNLTSLSQTTHQLQISESQQLSLPVLPMNASLGDHILSTLVALLTFSRISTTALAILDDLVSALLQISIGGQANAAGRLFSAEKAFQYNISVKDEESSVGHLMYL</sequence>
<keyword evidence="2" id="KW-1185">Reference proteome</keyword>
<comment type="caution">
    <text evidence="1">The sequence shown here is derived from an EMBL/GenBank/DDBJ whole genome shotgun (WGS) entry which is preliminary data.</text>
</comment>
<proteinExistence type="predicted"/>
<dbReference type="EMBL" id="JAABOA010000800">
    <property type="protein sequence ID" value="KAF9583135.1"/>
    <property type="molecule type" value="Genomic_DNA"/>
</dbReference>
<dbReference type="OrthoDB" id="2359087at2759"/>